<feature type="domain" description="TonB C-terminal" evidence="9">
    <location>
        <begin position="601"/>
        <end position="689"/>
    </location>
</feature>
<dbReference type="GO" id="GO:1904680">
    <property type="term" value="F:peptide transmembrane transporter activity"/>
    <property type="evidence" value="ECO:0007669"/>
    <property type="project" value="TreeGrafter"/>
</dbReference>
<feature type="compositionally biased region" description="Basic and acidic residues" evidence="8">
    <location>
        <begin position="565"/>
        <end position="601"/>
    </location>
</feature>
<gene>
    <name evidence="10" type="ORF">ENV67_07670</name>
</gene>
<sequence length="689" mass="78708">MKKLLLSMVLLVMFGCVKEERFSYKGEKGGTLIVASFEEPTTLNPLYPPISGYSPITYLLFSSLHKFDKNGKVMPCIASSWEFSEDLTKITYYIDRNSKWSDGSPITQKDILKTFEAMKDPKNNYPMIGRLKYIKNVKPIGNNGVQFEFTMVYADEILNSNIFPLPAKLIEEKLNSPSFKEMPELTSGPYKLNQWKKGEYIELLANENYIYGRPPVDRFVFWFPTSIDELIDEMKLGHIDIVLNFPPDKAKDINLPNYKILIESGNSYTFLGWNLNLFKDKRLRTALTMAIDRQNIIQNVLKGYGELSYGPIPSNHWAFDEGIKGLFIGYNAQKAMDIIRSLGYIDKNRDRYFDNLNVEILVDQNDEIKVKVAEMIVDYLKKAGVNSSVKKLNTIDFITRLEKGDFSAFILSWNVPREFEPGPVWSSTGIYNFVKYKNPDIDNLIEKGILTLDKKESKKIWSEFQRIIVEDIPYTFLYVASNISFIRDGIEGIDRTDKRLISEKIDEIYIPSSSRPATTFAFEELGKHFRETSTVQPTKKIVTVETAEDILRRKLLSQPSPDTLKPVEKKEETPVTKPVEKPVEEVKEEKKETPTQEEKQPQVELPKPIKIAMPTTPEAAKRLGLKGTVFVKVLIDENGDVIKAEVVKSFGGGVCDQEAINTAMKWKFSPGKINGVPAQMEQTIPINFK</sequence>
<comment type="subcellular location">
    <subcellularLocation>
        <location evidence="1">Membrane</location>
        <topology evidence="1">Single-pass membrane protein</topology>
    </subcellularLocation>
</comment>
<evidence type="ECO:0000256" key="3">
    <source>
        <dbReference type="ARBA" id="ARBA00022448"/>
    </source>
</evidence>
<dbReference type="GO" id="GO:0015833">
    <property type="term" value="P:peptide transport"/>
    <property type="evidence" value="ECO:0007669"/>
    <property type="project" value="TreeGrafter"/>
</dbReference>
<evidence type="ECO:0000256" key="8">
    <source>
        <dbReference type="SAM" id="MobiDB-lite"/>
    </source>
</evidence>
<dbReference type="Pfam" id="PF03544">
    <property type="entry name" value="TonB_C"/>
    <property type="match status" value="1"/>
</dbReference>
<evidence type="ECO:0000256" key="5">
    <source>
        <dbReference type="ARBA" id="ARBA00022729"/>
    </source>
</evidence>
<dbReference type="Pfam" id="PF00496">
    <property type="entry name" value="SBP_bac_5"/>
    <property type="match status" value="1"/>
</dbReference>
<dbReference type="GO" id="GO:0016020">
    <property type="term" value="C:membrane"/>
    <property type="evidence" value="ECO:0007669"/>
    <property type="project" value="UniProtKB-SubCell"/>
</dbReference>
<comment type="similarity">
    <text evidence="2">Belongs to the bacterial solute-binding protein 5 family.</text>
</comment>
<accession>A0A7C4U8U0</accession>
<evidence type="ECO:0000256" key="2">
    <source>
        <dbReference type="ARBA" id="ARBA00005695"/>
    </source>
</evidence>
<dbReference type="InterPro" id="IPR039424">
    <property type="entry name" value="SBP_5"/>
</dbReference>
<dbReference type="Gene3D" id="3.90.76.10">
    <property type="entry name" value="Dipeptide-binding Protein, Domain 1"/>
    <property type="match status" value="1"/>
</dbReference>
<keyword evidence="3" id="KW-0813">Transport</keyword>
<keyword evidence="6" id="KW-1133">Transmembrane helix</keyword>
<dbReference type="Gene3D" id="3.30.1150.10">
    <property type="match status" value="1"/>
</dbReference>
<dbReference type="SUPFAM" id="SSF74653">
    <property type="entry name" value="TolA/TonB C-terminal domain"/>
    <property type="match status" value="1"/>
</dbReference>
<dbReference type="Gene3D" id="3.40.190.10">
    <property type="entry name" value="Periplasmic binding protein-like II"/>
    <property type="match status" value="1"/>
</dbReference>
<dbReference type="PROSITE" id="PS52015">
    <property type="entry name" value="TONB_CTD"/>
    <property type="match status" value="1"/>
</dbReference>
<dbReference type="Gene3D" id="3.10.105.10">
    <property type="entry name" value="Dipeptide-binding Protein, Domain 3"/>
    <property type="match status" value="1"/>
</dbReference>
<evidence type="ECO:0000259" key="9">
    <source>
        <dbReference type="PROSITE" id="PS52015"/>
    </source>
</evidence>
<dbReference type="InterPro" id="IPR000914">
    <property type="entry name" value="SBP_5_dom"/>
</dbReference>
<feature type="region of interest" description="Disordered" evidence="8">
    <location>
        <begin position="559"/>
        <end position="603"/>
    </location>
</feature>
<reference evidence="10" key="1">
    <citation type="journal article" date="2020" name="mSystems">
        <title>Genome- and Community-Level Interaction Insights into Carbon Utilization and Element Cycling Functions of Hydrothermarchaeota in Hydrothermal Sediment.</title>
        <authorList>
            <person name="Zhou Z."/>
            <person name="Liu Y."/>
            <person name="Xu W."/>
            <person name="Pan J."/>
            <person name="Luo Z.H."/>
            <person name="Li M."/>
        </authorList>
    </citation>
    <scope>NUCLEOTIDE SEQUENCE [LARGE SCALE GENOMIC DNA]</scope>
    <source>
        <strain evidence="10">SpSt-780</strain>
    </source>
</reference>
<evidence type="ECO:0000256" key="4">
    <source>
        <dbReference type="ARBA" id="ARBA00022692"/>
    </source>
</evidence>
<comment type="caution">
    <text evidence="10">The sequence shown here is derived from an EMBL/GenBank/DDBJ whole genome shotgun (WGS) entry which is preliminary data.</text>
</comment>
<dbReference type="SUPFAM" id="SSF53850">
    <property type="entry name" value="Periplasmic binding protein-like II"/>
    <property type="match status" value="1"/>
</dbReference>
<name>A0A7C4U8U0_UNCW3</name>
<dbReference type="InterPro" id="IPR006260">
    <property type="entry name" value="TonB/TolA_C"/>
</dbReference>
<proteinExistence type="inferred from homology"/>
<keyword evidence="4" id="KW-0812">Transmembrane</keyword>
<evidence type="ECO:0000256" key="1">
    <source>
        <dbReference type="ARBA" id="ARBA00004167"/>
    </source>
</evidence>
<dbReference type="NCBIfam" id="TIGR01352">
    <property type="entry name" value="tonB_Cterm"/>
    <property type="match status" value="1"/>
</dbReference>
<evidence type="ECO:0000313" key="10">
    <source>
        <dbReference type="EMBL" id="HGW92399.1"/>
    </source>
</evidence>
<dbReference type="InterPro" id="IPR037682">
    <property type="entry name" value="TonB_C"/>
</dbReference>
<dbReference type="AlphaFoldDB" id="A0A7C4U8U0"/>
<dbReference type="PROSITE" id="PS51257">
    <property type="entry name" value="PROKAR_LIPOPROTEIN"/>
    <property type="match status" value="1"/>
</dbReference>
<organism evidence="10">
    <name type="scientific">candidate division WOR-3 bacterium</name>
    <dbReference type="NCBI Taxonomy" id="2052148"/>
    <lineage>
        <taxon>Bacteria</taxon>
        <taxon>Bacteria division WOR-3</taxon>
    </lineage>
</organism>
<keyword evidence="5" id="KW-0732">Signal</keyword>
<evidence type="ECO:0000256" key="6">
    <source>
        <dbReference type="ARBA" id="ARBA00022989"/>
    </source>
</evidence>
<dbReference type="EMBL" id="DTHG01000095">
    <property type="protein sequence ID" value="HGW92399.1"/>
    <property type="molecule type" value="Genomic_DNA"/>
</dbReference>
<protein>
    <submittedName>
        <fullName evidence="10">TonB family protein</fullName>
    </submittedName>
</protein>
<evidence type="ECO:0000256" key="7">
    <source>
        <dbReference type="ARBA" id="ARBA00023136"/>
    </source>
</evidence>
<dbReference type="PANTHER" id="PTHR30290:SF9">
    <property type="entry name" value="OLIGOPEPTIDE-BINDING PROTEIN APPA"/>
    <property type="match status" value="1"/>
</dbReference>
<dbReference type="PANTHER" id="PTHR30290">
    <property type="entry name" value="PERIPLASMIC BINDING COMPONENT OF ABC TRANSPORTER"/>
    <property type="match status" value="1"/>
</dbReference>
<keyword evidence="7" id="KW-0472">Membrane</keyword>